<dbReference type="Proteomes" id="UP001148018">
    <property type="component" value="Unassembled WGS sequence"/>
</dbReference>
<keyword evidence="3" id="KW-1185">Reference proteome</keyword>
<dbReference type="AlphaFoldDB" id="A0A9Q0EZY0"/>
<evidence type="ECO:0000313" key="2">
    <source>
        <dbReference type="EMBL" id="KAJ3615136.1"/>
    </source>
</evidence>
<proteinExistence type="predicted"/>
<sequence length="115" mass="12970">MPNQTSRKPEKRSPYRTAAVCLGLLTLLLLAGITGLGIYYFHEKTNWGVERANLSSVQDRIQASYNIAAEEVNQLKGDNYNLAQKISQSEKEMADVQAVNSNITHQRDELQNILY</sequence>
<keyword evidence="1" id="KW-0812">Transmembrane</keyword>
<gene>
    <name evidence="2" type="ORF">NHX12_018704</name>
</gene>
<reference evidence="2" key="1">
    <citation type="submission" date="2022-07" db="EMBL/GenBank/DDBJ databases">
        <title>Chromosome-level genome of Muraenolepis orangiensis.</title>
        <authorList>
            <person name="Kim J."/>
        </authorList>
    </citation>
    <scope>NUCLEOTIDE SEQUENCE</scope>
    <source>
        <strain evidence="2">KU_S4_2022</strain>
        <tissue evidence="2">Muscle</tissue>
    </source>
</reference>
<feature type="non-terminal residue" evidence="2">
    <location>
        <position position="1"/>
    </location>
</feature>
<keyword evidence="1" id="KW-1133">Transmembrane helix</keyword>
<name>A0A9Q0EZY0_9TELE</name>
<dbReference type="EMBL" id="JANIIK010000034">
    <property type="protein sequence ID" value="KAJ3615136.1"/>
    <property type="molecule type" value="Genomic_DNA"/>
</dbReference>
<comment type="caution">
    <text evidence="2">The sequence shown here is derived from an EMBL/GenBank/DDBJ whole genome shotgun (WGS) entry which is preliminary data.</text>
</comment>
<keyword evidence="1" id="KW-0472">Membrane</keyword>
<evidence type="ECO:0000313" key="3">
    <source>
        <dbReference type="Proteomes" id="UP001148018"/>
    </source>
</evidence>
<evidence type="ECO:0000256" key="1">
    <source>
        <dbReference type="SAM" id="Phobius"/>
    </source>
</evidence>
<feature type="transmembrane region" description="Helical" evidence="1">
    <location>
        <begin position="20"/>
        <end position="41"/>
    </location>
</feature>
<organism evidence="2 3">
    <name type="scientific">Muraenolepis orangiensis</name>
    <name type="common">Patagonian moray cod</name>
    <dbReference type="NCBI Taxonomy" id="630683"/>
    <lineage>
        <taxon>Eukaryota</taxon>
        <taxon>Metazoa</taxon>
        <taxon>Chordata</taxon>
        <taxon>Craniata</taxon>
        <taxon>Vertebrata</taxon>
        <taxon>Euteleostomi</taxon>
        <taxon>Actinopterygii</taxon>
        <taxon>Neopterygii</taxon>
        <taxon>Teleostei</taxon>
        <taxon>Neoteleostei</taxon>
        <taxon>Acanthomorphata</taxon>
        <taxon>Zeiogadaria</taxon>
        <taxon>Gadariae</taxon>
        <taxon>Gadiformes</taxon>
        <taxon>Muraenolepidoidei</taxon>
        <taxon>Muraenolepididae</taxon>
        <taxon>Muraenolepis</taxon>
    </lineage>
</organism>
<accession>A0A9Q0EZY0</accession>
<protein>
    <submittedName>
        <fullName evidence="2">Uncharacterized protein</fullName>
    </submittedName>
</protein>